<dbReference type="EMBL" id="FNFO01000009">
    <property type="protein sequence ID" value="SDL94600.1"/>
    <property type="molecule type" value="Genomic_DNA"/>
</dbReference>
<organism evidence="3 4">
    <name type="scientific">Catalinimonas alkaloidigena</name>
    <dbReference type="NCBI Taxonomy" id="1075417"/>
    <lineage>
        <taxon>Bacteria</taxon>
        <taxon>Pseudomonadati</taxon>
        <taxon>Bacteroidota</taxon>
        <taxon>Cytophagia</taxon>
        <taxon>Cytophagales</taxon>
        <taxon>Catalimonadaceae</taxon>
        <taxon>Catalinimonas</taxon>
    </lineage>
</organism>
<dbReference type="AlphaFoldDB" id="A0A1G9P781"/>
<dbReference type="InterPro" id="IPR013517">
    <property type="entry name" value="FG-GAP"/>
</dbReference>
<feature type="domain" description="ASPIC/UnbV" evidence="2">
    <location>
        <begin position="529"/>
        <end position="594"/>
    </location>
</feature>
<dbReference type="Gene3D" id="2.130.10.130">
    <property type="entry name" value="Integrin alpha, N-terminal"/>
    <property type="match status" value="4"/>
</dbReference>
<dbReference type="Pfam" id="PF07593">
    <property type="entry name" value="UnbV_ASPIC"/>
    <property type="match status" value="1"/>
</dbReference>
<keyword evidence="4" id="KW-1185">Reference proteome</keyword>
<dbReference type="STRING" id="1075417.SAMN05421823_109103"/>
<sequence>MRNAMLWGGLLLLWGACSSKEETPTLFRLRTPDHTGIHFANHIQESDSFNILVEEYIYNGGGVGVGDFNRDGLPDVYFTGNHVGNKLYLNQGNLAFDDVTETAGVEGNGQWCSGVAVVDLNQDGWPDLYVASTMQKDPTRRRNLLYINQGLNEQNVPVFKEMAAAYGIADEGFTTNVAFLDYDKDGDLDLYVLNNIITKEVPGNYRVKITDGTAPNNDHFYRNEGVGPDGHPVFTEVSKEAGITIEGYGLGLAISDLNQDGWPDIYVTNDYVSNDFLWINNHDGTFTNRIEEYLHHTAYSAMGNDVVDINNDGQADIIALDMLPENNERKKQMLSANNYTSYLNNERYGFQHQYVRNVLQLNQGQTPEGAPQFSEVGQLAGIYQTDWSWTPLVADFDNDGFRDLIVTNGFPRDVTDHDFAIYRSGPAGKVASNTFLLEKIPSVKIPNYAFHNNGDLTFTDETKAWGLNIPSFSNGAAYADLDNDGDLDFLVNNINDSAFVYENQLYRDEAQGAHFLRFRLDSAGTPSVLGTKIRLHYDGTQQYYEHSPFRGYLSSVEPVAHFGVGDRTTIDSVQIFWPDGRYQLLRDLPTDQVVALQWQEAQPGPVSPQPVGRPLLQPVAVQHGLRYVHEEQDMVDFNIQRTLPHKFTQAGPGLAVGDVNGDGLEDVVIGGSANQPTTLFVQRKDGSFEKRTEGFAPNPKPQEDMGLLLFDADDDGDLDLYAVSGSYEFRTEAEELRDRFYRNDGRGHFTHEPNALPDLRTSGSCVRAADFDDDGDLDLFVGGRVVPYQYPLLPKSYLLRNEGGTFTDATAQVCPALDTLGLINDALWSDFDGDGQLDLLVAGEWMPVTFLRNHQGTFENVTEAAGVANQVGWWNSLAAADFDHDGDLDYVAGNLGLNTHYKASEQYPLSIYAKDFDDNGTVDPLLSCYIKNEQGEMKPYPMATRDDMIGQLLKVRRKYDHFAEFGKATMDDILAGEDLQGALIRHATHFASSYLENQGDGTFRMRSLPNEAQYAPMFGLTTYDVNGDGHPDLVAVGNDYSTEVFTGRYDASVGAVLLGDGKGHFSAMPMTQSGFFVNGDAKALAKVYAGTQPLLLVTQNQDSLDVYSLPTSEERVRVLVPEPLDIRAEIEYQDGRKERRELYYGQSYLAQSSRRLEVGPDVVSVTFFRPSGESHRITADMWAQR</sequence>
<dbReference type="InterPro" id="IPR011519">
    <property type="entry name" value="UnbV_ASPIC"/>
</dbReference>
<evidence type="ECO:0000313" key="3">
    <source>
        <dbReference type="EMBL" id="SDL94600.1"/>
    </source>
</evidence>
<dbReference type="PANTHER" id="PTHR16026:SF0">
    <property type="entry name" value="CARTILAGE ACIDIC PROTEIN 1"/>
    <property type="match status" value="1"/>
</dbReference>
<reference evidence="3 4" key="1">
    <citation type="submission" date="2016-10" db="EMBL/GenBank/DDBJ databases">
        <authorList>
            <person name="de Groot N.N."/>
        </authorList>
    </citation>
    <scope>NUCLEOTIDE SEQUENCE [LARGE SCALE GENOMIC DNA]</scope>
    <source>
        <strain evidence="3 4">DSM 25186</strain>
    </source>
</reference>
<keyword evidence="1" id="KW-0732">Signal</keyword>
<dbReference type="PANTHER" id="PTHR16026">
    <property type="entry name" value="CARTILAGE ACIDIC PROTEIN 1"/>
    <property type="match status" value="1"/>
</dbReference>
<evidence type="ECO:0000313" key="4">
    <source>
        <dbReference type="Proteomes" id="UP000198510"/>
    </source>
</evidence>
<protein>
    <submittedName>
        <fullName evidence="3">Repeat domain-containing protein</fullName>
    </submittedName>
</protein>
<name>A0A1G9P781_9BACT</name>
<gene>
    <name evidence="3" type="ORF">SAMN05421823_109103</name>
</gene>
<evidence type="ECO:0000259" key="2">
    <source>
        <dbReference type="Pfam" id="PF07593"/>
    </source>
</evidence>
<dbReference type="Pfam" id="PF13517">
    <property type="entry name" value="FG-GAP_3"/>
    <property type="match status" value="6"/>
</dbReference>
<proteinExistence type="predicted"/>
<dbReference type="SUPFAM" id="SSF69318">
    <property type="entry name" value="Integrin alpha N-terminal domain"/>
    <property type="match status" value="3"/>
</dbReference>
<accession>A0A1G9P781</accession>
<evidence type="ECO:0000256" key="1">
    <source>
        <dbReference type="ARBA" id="ARBA00022729"/>
    </source>
</evidence>
<dbReference type="OrthoDB" id="9816120at2"/>
<dbReference type="Proteomes" id="UP000198510">
    <property type="component" value="Unassembled WGS sequence"/>
</dbReference>
<dbReference type="InterPro" id="IPR028994">
    <property type="entry name" value="Integrin_alpha_N"/>
</dbReference>
<dbReference type="PROSITE" id="PS51257">
    <property type="entry name" value="PROKAR_LIPOPROTEIN"/>
    <property type="match status" value="1"/>
</dbReference>
<dbReference type="InterPro" id="IPR027039">
    <property type="entry name" value="Crtac1"/>
</dbReference>
<dbReference type="RefSeq" id="WP_089685598.1">
    <property type="nucleotide sequence ID" value="NZ_FNFO01000009.1"/>
</dbReference>